<evidence type="ECO:0000256" key="1">
    <source>
        <dbReference type="ARBA" id="ARBA00022737"/>
    </source>
</evidence>
<dbReference type="SUPFAM" id="SSF47473">
    <property type="entry name" value="EF-hand"/>
    <property type="match status" value="1"/>
</dbReference>
<dbReference type="InterPro" id="IPR018247">
    <property type="entry name" value="EF_Hand_1_Ca_BS"/>
</dbReference>
<sequence length="166" mass="18865">MTSLSISLSDHFEYEYAEEDSGNQYKEAFSLFDKDGDGRITCNELGIVMKSLGQEPTENELKDMINEVDHNMSGTIEFDEFLLMMKMKEKDSMEELKEAFKVFDKDGNGLISALELRTVMKKLGEKLTDEEIEEMIKEADIDGDGQVNYNEFVAMMSGGSHQKEAK</sequence>
<feature type="domain" description="EF-hand" evidence="3">
    <location>
        <begin position="127"/>
        <end position="162"/>
    </location>
</feature>
<dbReference type="Gene3D" id="1.10.238.10">
    <property type="entry name" value="EF-hand"/>
    <property type="match status" value="3"/>
</dbReference>
<dbReference type="Proteomes" id="UP001217089">
    <property type="component" value="Unassembled WGS sequence"/>
</dbReference>
<evidence type="ECO:0000313" key="4">
    <source>
        <dbReference type="EMBL" id="KAJ8308807.1"/>
    </source>
</evidence>
<keyword evidence="2" id="KW-0106">Calcium</keyword>
<dbReference type="Pfam" id="PF13499">
    <property type="entry name" value="EF-hand_7"/>
    <property type="match status" value="2"/>
</dbReference>
<feature type="domain" description="EF-hand" evidence="3">
    <location>
        <begin position="91"/>
        <end position="126"/>
    </location>
</feature>
<dbReference type="PANTHER" id="PTHR23048:SF0">
    <property type="entry name" value="CALMODULIN LIKE 3"/>
    <property type="match status" value="1"/>
</dbReference>
<accession>A0ABQ9EXT9</accession>
<dbReference type="InterPro" id="IPR011992">
    <property type="entry name" value="EF-hand-dom_pair"/>
</dbReference>
<comment type="caution">
    <text evidence="4">The sequence shown here is derived from an EMBL/GenBank/DDBJ whole genome shotgun (WGS) entry which is preliminary data.</text>
</comment>
<protein>
    <recommendedName>
        <fullName evidence="3">EF-hand domain-containing protein</fullName>
    </recommendedName>
</protein>
<feature type="domain" description="EF-hand" evidence="3">
    <location>
        <begin position="56"/>
        <end position="90"/>
    </location>
</feature>
<name>A0ABQ9EXT9_TEGGR</name>
<proteinExistence type="predicted"/>
<dbReference type="PROSITE" id="PS00018">
    <property type="entry name" value="EF_HAND_1"/>
    <property type="match status" value="3"/>
</dbReference>
<dbReference type="PANTHER" id="PTHR23048">
    <property type="entry name" value="MYOSIN LIGHT CHAIN 1, 3"/>
    <property type="match status" value="1"/>
</dbReference>
<keyword evidence="1" id="KW-0677">Repeat</keyword>
<dbReference type="CDD" id="cd00051">
    <property type="entry name" value="EFh"/>
    <property type="match status" value="1"/>
</dbReference>
<dbReference type="InterPro" id="IPR050230">
    <property type="entry name" value="CALM/Myosin/TropC-like"/>
</dbReference>
<dbReference type="SMART" id="SM00054">
    <property type="entry name" value="EFh"/>
    <property type="match status" value="4"/>
</dbReference>
<keyword evidence="5" id="KW-1185">Reference proteome</keyword>
<gene>
    <name evidence="4" type="ORF">KUTeg_013681</name>
</gene>
<evidence type="ECO:0000313" key="5">
    <source>
        <dbReference type="Proteomes" id="UP001217089"/>
    </source>
</evidence>
<feature type="domain" description="EF-hand" evidence="3">
    <location>
        <begin position="20"/>
        <end position="55"/>
    </location>
</feature>
<evidence type="ECO:0000256" key="2">
    <source>
        <dbReference type="ARBA" id="ARBA00022837"/>
    </source>
</evidence>
<dbReference type="InterPro" id="IPR002048">
    <property type="entry name" value="EF_hand_dom"/>
</dbReference>
<organism evidence="4 5">
    <name type="scientific">Tegillarca granosa</name>
    <name type="common">Malaysian cockle</name>
    <name type="synonym">Anadara granosa</name>
    <dbReference type="NCBI Taxonomy" id="220873"/>
    <lineage>
        <taxon>Eukaryota</taxon>
        <taxon>Metazoa</taxon>
        <taxon>Spiralia</taxon>
        <taxon>Lophotrochozoa</taxon>
        <taxon>Mollusca</taxon>
        <taxon>Bivalvia</taxon>
        <taxon>Autobranchia</taxon>
        <taxon>Pteriomorphia</taxon>
        <taxon>Arcoida</taxon>
        <taxon>Arcoidea</taxon>
        <taxon>Arcidae</taxon>
        <taxon>Tegillarca</taxon>
    </lineage>
</organism>
<reference evidence="4 5" key="1">
    <citation type="submission" date="2022-12" db="EMBL/GenBank/DDBJ databases">
        <title>Chromosome-level genome of Tegillarca granosa.</title>
        <authorList>
            <person name="Kim J."/>
        </authorList>
    </citation>
    <scope>NUCLEOTIDE SEQUENCE [LARGE SCALE GENOMIC DNA]</scope>
    <source>
        <strain evidence="4">Teg-2019</strain>
        <tissue evidence="4">Adductor muscle</tissue>
    </source>
</reference>
<dbReference type="EMBL" id="JARBDR010000657">
    <property type="protein sequence ID" value="KAJ8308807.1"/>
    <property type="molecule type" value="Genomic_DNA"/>
</dbReference>
<dbReference type="PROSITE" id="PS50222">
    <property type="entry name" value="EF_HAND_2"/>
    <property type="match status" value="4"/>
</dbReference>
<evidence type="ECO:0000259" key="3">
    <source>
        <dbReference type="PROSITE" id="PS50222"/>
    </source>
</evidence>